<dbReference type="EMBL" id="UFSW01000001">
    <property type="protein sequence ID" value="SUU97456.1"/>
    <property type="molecule type" value="Genomic_DNA"/>
</dbReference>
<protein>
    <submittedName>
        <fullName evidence="1">Uncharacterized protein</fullName>
    </submittedName>
</protein>
<gene>
    <name evidence="1" type="ORF">NCTC10926_00844</name>
</gene>
<reference evidence="1 2" key="1">
    <citation type="submission" date="2018-06" db="EMBL/GenBank/DDBJ databases">
        <authorList>
            <consortium name="Pathogen Informatics"/>
            <person name="Doyle S."/>
        </authorList>
    </citation>
    <scope>NUCLEOTIDE SEQUENCE [LARGE SCALE GENOMIC DNA]</scope>
    <source>
        <strain evidence="1 2">NCTC10926</strain>
    </source>
</reference>
<evidence type="ECO:0000313" key="1">
    <source>
        <dbReference type="EMBL" id="SUU97456.1"/>
    </source>
</evidence>
<accession>A0A380X5E3</accession>
<organism evidence="1 2">
    <name type="scientific">Avibacterium paragallinarum</name>
    <name type="common">Haemophilus gallinarum</name>
    <dbReference type="NCBI Taxonomy" id="728"/>
    <lineage>
        <taxon>Bacteria</taxon>
        <taxon>Pseudomonadati</taxon>
        <taxon>Pseudomonadota</taxon>
        <taxon>Gammaproteobacteria</taxon>
        <taxon>Pasteurellales</taxon>
        <taxon>Pasteurellaceae</taxon>
        <taxon>Avibacterium</taxon>
    </lineage>
</organism>
<proteinExistence type="predicted"/>
<dbReference type="Proteomes" id="UP000254620">
    <property type="component" value="Unassembled WGS sequence"/>
</dbReference>
<dbReference type="AlphaFoldDB" id="A0A380X5E3"/>
<sequence>MYESFQRPAFAGMKGDSRYDLVETFAAESAVKNDLPPKS</sequence>
<name>A0A380X5E3_AVIPA</name>
<evidence type="ECO:0000313" key="2">
    <source>
        <dbReference type="Proteomes" id="UP000254620"/>
    </source>
</evidence>